<evidence type="ECO:0000256" key="4">
    <source>
        <dbReference type="SAM" id="Phobius"/>
    </source>
</evidence>
<keyword evidence="4" id="KW-1133">Transmembrane helix</keyword>
<evidence type="ECO:0000256" key="3">
    <source>
        <dbReference type="SAM" id="MobiDB-lite"/>
    </source>
</evidence>
<evidence type="ECO:0000259" key="5">
    <source>
        <dbReference type="Pfam" id="PF01467"/>
    </source>
</evidence>
<evidence type="ECO:0000313" key="7">
    <source>
        <dbReference type="Proteomes" id="UP001374579"/>
    </source>
</evidence>
<dbReference type="InterPro" id="IPR004821">
    <property type="entry name" value="Cyt_trans-like"/>
</dbReference>
<accession>A0AAN9BZZ0</accession>
<dbReference type="AlphaFoldDB" id="A0AAN9BZZ0"/>
<dbReference type="Pfam" id="PF01467">
    <property type="entry name" value="CTP_transf_like"/>
    <property type="match status" value="1"/>
</dbReference>
<dbReference type="InterPro" id="IPR050385">
    <property type="entry name" value="Archaeal_FAD_synthase"/>
</dbReference>
<dbReference type="Gene3D" id="1.20.120.1760">
    <property type="match status" value="1"/>
</dbReference>
<evidence type="ECO:0000256" key="1">
    <source>
        <dbReference type="ARBA" id="ARBA00022679"/>
    </source>
</evidence>
<keyword evidence="4" id="KW-0472">Membrane</keyword>
<proteinExistence type="predicted"/>
<sequence>MGGNLSILWSILGMVMYLAGLLVKCVEPLLFMLVDGYDKYVYNPLQASLSPLVQRVPREVMVGERKVTVFTANIVSWARTVLVIPIACCLKYELYWVGCLLVLLHDFLDHVDGIVAKVQRRVYGNVDDPLLGGFMDAFCDKIVNVLALWSVLMVTDFGHMTWVHVLLYLTPCVVIIAFEFTLGVVRVQDYFHSYYIRELKKSDDVGQTQQATAAVMEGKLKEKLESMGIAFLCVAQGAPVIMNSISGISGVVCLFLSIRLAHASLSRKLSARKERKPLREPPGPTVGSCLHRLMTRRSQSVQVDMKPYNDSDSSDSKFGSPQHGTVEKYMMDDNHPLSRSMSVPGVVGGHGLVDKVFTVGCFDIFHSGHVRLLQRMRSLGKQVIVGVHDSRSIYMLKKRVPVDSTEKRMLNVKQYADMVYCIAGIDPSNFIACMYCGGGQQESSLYVRGDDMEDFPARQLCEKLMPIAFLPYTQGVSSTKLRKEIYNVTQSDPRQDFDANLFY</sequence>
<keyword evidence="7" id="KW-1185">Reference proteome</keyword>
<keyword evidence="1" id="KW-0808">Transferase</keyword>
<dbReference type="NCBIfam" id="TIGR00125">
    <property type="entry name" value="cyt_tran_rel"/>
    <property type="match status" value="1"/>
</dbReference>
<dbReference type="InterPro" id="IPR000462">
    <property type="entry name" value="CDP-OH_P_trans"/>
</dbReference>
<feature type="region of interest" description="Disordered" evidence="3">
    <location>
        <begin position="298"/>
        <end position="324"/>
    </location>
</feature>
<evidence type="ECO:0000313" key="6">
    <source>
        <dbReference type="EMBL" id="KAK7114779.1"/>
    </source>
</evidence>
<dbReference type="Pfam" id="PF01066">
    <property type="entry name" value="CDP-OH_P_transf"/>
    <property type="match status" value="1"/>
</dbReference>
<organism evidence="6 7">
    <name type="scientific">Littorina saxatilis</name>
    <dbReference type="NCBI Taxonomy" id="31220"/>
    <lineage>
        <taxon>Eukaryota</taxon>
        <taxon>Metazoa</taxon>
        <taxon>Spiralia</taxon>
        <taxon>Lophotrochozoa</taxon>
        <taxon>Mollusca</taxon>
        <taxon>Gastropoda</taxon>
        <taxon>Caenogastropoda</taxon>
        <taxon>Littorinimorpha</taxon>
        <taxon>Littorinoidea</taxon>
        <taxon>Littorinidae</taxon>
        <taxon>Littorina</taxon>
    </lineage>
</organism>
<evidence type="ECO:0000256" key="2">
    <source>
        <dbReference type="ARBA" id="ARBA00022695"/>
    </source>
</evidence>
<keyword evidence="4" id="KW-0812">Transmembrane</keyword>
<dbReference type="GO" id="GO:0016020">
    <property type="term" value="C:membrane"/>
    <property type="evidence" value="ECO:0007669"/>
    <property type="project" value="InterPro"/>
</dbReference>
<feature type="transmembrane region" description="Helical" evidence="4">
    <location>
        <begin position="6"/>
        <end position="23"/>
    </location>
</feature>
<dbReference type="EMBL" id="JBAMIC010000001">
    <property type="protein sequence ID" value="KAK7114779.1"/>
    <property type="molecule type" value="Genomic_DNA"/>
</dbReference>
<comment type="caution">
    <text evidence="6">The sequence shown here is derived from an EMBL/GenBank/DDBJ whole genome shotgun (WGS) entry which is preliminary data.</text>
</comment>
<feature type="domain" description="Cytidyltransferase-like" evidence="5">
    <location>
        <begin position="357"/>
        <end position="483"/>
    </location>
</feature>
<dbReference type="PANTHER" id="PTHR43793">
    <property type="entry name" value="FAD SYNTHASE"/>
    <property type="match status" value="1"/>
</dbReference>
<feature type="transmembrane region" description="Helical" evidence="4">
    <location>
        <begin position="166"/>
        <end position="187"/>
    </location>
</feature>
<dbReference type="Gene3D" id="3.40.50.620">
    <property type="entry name" value="HUPs"/>
    <property type="match status" value="1"/>
</dbReference>
<gene>
    <name evidence="6" type="ORF">V1264_000783</name>
</gene>
<dbReference type="GO" id="GO:0008654">
    <property type="term" value="P:phospholipid biosynthetic process"/>
    <property type="evidence" value="ECO:0007669"/>
    <property type="project" value="InterPro"/>
</dbReference>
<dbReference type="SUPFAM" id="SSF52374">
    <property type="entry name" value="Nucleotidylyl transferase"/>
    <property type="match status" value="1"/>
</dbReference>
<dbReference type="GO" id="GO:0016780">
    <property type="term" value="F:phosphotransferase activity, for other substituted phosphate groups"/>
    <property type="evidence" value="ECO:0007669"/>
    <property type="project" value="InterPro"/>
</dbReference>
<reference evidence="6 7" key="1">
    <citation type="submission" date="2024-02" db="EMBL/GenBank/DDBJ databases">
        <title>Chromosome-scale genome assembly of the rough periwinkle Littorina saxatilis.</title>
        <authorList>
            <person name="De Jode A."/>
            <person name="Faria R."/>
            <person name="Formenti G."/>
            <person name="Sims Y."/>
            <person name="Smith T.P."/>
            <person name="Tracey A."/>
            <person name="Wood J.M.D."/>
            <person name="Zagrodzka Z.B."/>
            <person name="Johannesson K."/>
            <person name="Butlin R.K."/>
            <person name="Leder E.H."/>
        </authorList>
    </citation>
    <scope>NUCLEOTIDE SEQUENCE [LARGE SCALE GENOMIC DNA]</scope>
    <source>
        <strain evidence="6">Snail1</strain>
        <tissue evidence="6">Muscle</tissue>
    </source>
</reference>
<name>A0AAN9BZZ0_9CAEN</name>
<dbReference type="PANTHER" id="PTHR43793:SF1">
    <property type="entry name" value="FAD SYNTHASE"/>
    <property type="match status" value="1"/>
</dbReference>
<dbReference type="Proteomes" id="UP001374579">
    <property type="component" value="Unassembled WGS sequence"/>
</dbReference>
<dbReference type="InterPro" id="IPR043130">
    <property type="entry name" value="CDP-OH_PTrfase_TM_dom"/>
</dbReference>
<protein>
    <recommendedName>
        <fullName evidence="5">Cytidyltransferase-like domain-containing protein</fullName>
    </recommendedName>
</protein>
<dbReference type="GO" id="GO:0016779">
    <property type="term" value="F:nucleotidyltransferase activity"/>
    <property type="evidence" value="ECO:0007669"/>
    <property type="project" value="UniProtKB-KW"/>
</dbReference>
<dbReference type="InterPro" id="IPR014729">
    <property type="entry name" value="Rossmann-like_a/b/a_fold"/>
</dbReference>
<keyword evidence="2" id="KW-0548">Nucleotidyltransferase</keyword>